<accession>A0ABX3ER18</accession>
<feature type="domain" description="Copper amine oxidase-like N-terminal" evidence="1">
    <location>
        <begin position="187"/>
        <end position="232"/>
    </location>
</feature>
<gene>
    <name evidence="3" type="ORF">A3844_08425</name>
</gene>
<dbReference type="Pfam" id="PF07833">
    <property type="entry name" value="Cu_amine_oxidN1"/>
    <property type="match status" value="1"/>
</dbReference>
<evidence type="ECO:0008006" key="5">
    <source>
        <dbReference type="Google" id="ProtNLM"/>
    </source>
</evidence>
<comment type="caution">
    <text evidence="3">The sequence shown here is derived from an EMBL/GenBank/DDBJ whole genome shotgun (WGS) entry which is preliminary data.</text>
</comment>
<sequence>MSLTLDHVKLKSQVRLVGLHPVLVAATVALIERCYARGVNIVITQGLRTIAEQDALYAQGRTKPGQIVTNARGRTSYHNFGLAVDFALLLPNGSSVSWDTARDGDGDKVSDWQEVVKEAKTLGFEWGGDFKSIKDAPHFQMTFGLSTSALRQGYSLKESAVKAAYAVIDKLKEDEVVKRDVKVTVKVDGKKIEDGVLDEGVAYLPVRAVAEALGLTVGWDQVSKTVTLTKGAK</sequence>
<dbReference type="RefSeq" id="WP_074107167.1">
    <property type="nucleotide sequence ID" value="NZ_LVWI01000031.1"/>
</dbReference>
<dbReference type="SUPFAM" id="SSF55166">
    <property type="entry name" value="Hedgehog/DD-peptidase"/>
    <property type="match status" value="1"/>
</dbReference>
<protein>
    <recommendedName>
        <fullName evidence="5">Peptidase M15</fullName>
    </recommendedName>
</protein>
<evidence type="ECO:0000259" key="2">
    <source>
        <dbReference type="Pfam" id="PF13539"/>
    </source>
</evidence>
<name>A0ABX3ER18_9BACL</name>
<evidence type="ECO:0000313" key="4">
    <source>
        <dbReference type="Proteomes" id="UP000186058"/>
    </source>
</evidence>
<dbReference type="InterPro" id="IPR036582">
    <property type="entry name" value="Mao_N_sf"/>
</dbReference>
<evidence type="ECO:0000313" key="3">
    <source>
        <dbReference type="EMBL" id="OKP88384.1"/>
    </source>
</evidence>
<dbReference type="Gene3D" id="3.30.1380.10">
    <property type="match status" value="1"/>
</dbReference>
<dbReference type="Gene3D" id="3.30.457.10">
    <property type="entry name" value="Copper amine oxidase-like, N-terminal domain"/>
    <property type="match status" value="1"/>
</dbReference>
<dbReference type="InterPro" id="IPR012854">
    <property type="entry name" value="Cu_amine_oxidase-like_N"/>
</dbReference>
<dbReference type="InterPro" id="IPR009045">
    <property type="entry name" value="Zn_M74/Hedgehog-like"/>
</dbReference>
<proteinExistence type="predicted"/>
<dbReference type="InterPro" id="IPR039561">
    <property type="entry name" value="Peptidase_M15C"/>
</dbReference>
<organism evidence="3 4">
    <name type="scientific">Paenibacillus helianthi</name>
    <dbReference type="NCBI Taxonomy" id="1349432"/>
    <lineage>
        <taxon>Bacteria</taxon>
        <taxon>Bacillati</taxon>
        <taxon>Bacillota</taxon>
        <taxon>Bacilli</taxon>
        <taxon>Bacillales</taxon>
        <taxon>Paenibacillaceae</taxon>
        <taxon>Paenibacillus</taxon>
    </lineage>
</organism>
<reference evidence="3 4" key="1">
    <citation type="submission" date="2016-03" db="EMBL/GenBank/DDBJ databases">
        <authorList>
            <person name="Sant'Anna F.H."/>
            <person name="Ambrosini A."/>
            <person name="Souza R."/>
            <person name="Bach E."/>
            <person name="Fernandes G."/>
            <person name="Balsanelli E."/>
            <person name="Baura V.A."/>
            <person name="Souza E.M."/>
            <person name="Passaglia L."/>
        </authorList>
    </citation>
    <scope>NUCLEOTIDE SEQUENCE [LARGE SCALE GENOMIC DNA]</scope>
    <source>
        <strain evidence="3 4">P26E</strain>
    </source>
</reference>
<evidence type="ECO:0000259" key="1">
    <source>
        <dbReference type="Pfam" id="PF07833"/>
    </source>
</evidence>
<dbReference type="Proteomes" id="UP000186058">
    <property type="component" value="Unassembled WGS sequence"/>
</dbReference>
<dbReference type="EMBL" id="LVWI01000031">
    <property type="protein sequence ID" value="OKP88384.1"/>
    <property type="molecule type" value="Genomic_DNA"/>
</dbReference>
<dbReference type="CDD" id="cd14845">
    <property type="entry name" value="L-Ala-D-Glu_peptidase_like"/>
    <property type="match status" value="1"/>
</dbReference>
<feature type="domain" description="Peptidase M15C" evidence="2">
    <location>
        <begin position="72"/>
        <end position="141"/>
    </location>
</feature>
<dbReference type="Pfam" id="PF13539">
    <property type="entry name" value="Peptidase_M15_4"/>
    <property type="match status" value="1"/>
</dbReference>
<dbReference type="SUPFAM" id="SSF55383">
    <property type="entry name" value="Copper amine oxidase, domain N"/>
    <property type="match status" value="1"/>
</dbReference>
<keyword evidence="4" id="KW-1185">Reference proteome</keyword>